<sequence>MGDQKHLLPITLGRLASHLNSLSNKDKVIKIVQYTAQAIQHYAFDDFKTDPRARRINTLFWSLVLHRKLFRYMNSLSDLVTIHRLVNQLKSHDSSETTTDKVDTALLLAKTCTFFVFWLLDNAVYLSMGKIVDFDGSSSAMLSFKLWLFANVINLIRNVRRYVKEKRDEKISGEEKSLDLELTISKDIADIVVALGFSKMAGPHISWGQIGIAGVLSAVLHLYLKWPRGRMKRSTLRVKHE</sequence>
<dbReference type="OMA" id="RINTLFW"/>
<keyword evidence="3" id="KW-0576">Peroxisome</keyword>
<keyword evidence="5" id="KW-0812">Transmembrane</keyword>
<evidence type="ECO:0008006" key="7">
    <source>
        <dbReference type="Google" id="ProtNLM"/>
    </source>
</evidence>
<name>A0A6T7AX95_BIGNA</name>
<dbReference type="AlphaFoldDB" id="A0A6T7AX95"/>
<dbReference type="InterPro" id="IPR008733">
    <property type="entry name" value="PEX11"/>
</dbReference>
<protein>
    <recommendedName>
        <fullName evidence="7">Peroxisomal biogenesis factor 11</fullName>
    </recommendedName>
</protein>
<reference evidence="6" key="1">
    <citation type="submission" date="2021-01" db="EMBL/GenBank/DDBJ databases">
        <authorList>
            <person name="Corre E."/>
            <person name="Pelletier E."/>
            <person name="Niang G."/>
            <person name="Scheremetjew M."/>
            <person name="Finn R."/>
            <person name="Kale V."/>
            <person name="Holt S."/>
            <person name="Cochrane G."/>
            <person name="Meng A."/>
            <person name="Brown T."/>
            <person name="Cohen L."/>
        </authorList>
    </citation>
    <scope>NUCLEOTIDE SEQUENCE</scope>
    <source>
        <strain evidence="6">CCMP1258.1</strain>
    </source>
</reference>
<evidence type="ECO:0000256" key="3">
    <source>
        <dbReference type="ARBA" id="ARBA00023140"/>
    </source>
</evidence>
<dbReference type="PANTHER" id="PTHR12652:SF50">
    <property type="entry name" value="PEROXIN 11"/>
    <property type="match status" value="1"/>
</dbReference>
<dbReference type="GO" id="GO:0016559">
    <property type="term" value="P:peroxisome fission"/>
    <property type="evidence" value="ECO:0007669"/>
    <property type="project" value="InterPro"/>
</dbReference>
<dbReference type="EMBL" id="HBHA01001282">
    <property type="protein sequence ID" value="CAD9579349.1"/>
    <property type="molecule type" value="Transcribed_RNA"/>
</dbReference>
<evidence type="ECO:0000256" key="5">
    <source>
        <dbReference type="SAM" id="Phobius"/>
    </source>
</evidence>
<proteinExistence type="predicted"/>
<feature type="transmembrane region" description="Helical" evidence="5">
    <location>
        <begin position="204"/>
        <end position="224"/>
    </location>
</feature>
<evidence type="ECO:0000256" key="4">
    <source>
        <dbReference type="ARBA" id="ARBA00046271"/>
    </source>
</evidence>
<gene>
    <name evidence="6" type="ORF">BIGN1055_LOCUS821</name>
</gene>
<evidence type="ECO:0000256" key="1">
    <source>
        <dbReference type="ARBA" id="ARBA00022593"/>
    </source>
</evidence>
<dbReference type="GO" id="GO:0005778">
    <property type="term" value="C:peroxisomal membrane"/>
    <property type="evidence" value="ECO:0007669"/>
    <property type="project" value="UniProtKB-SubCell"/>
</dbReference>
<comment type="subcellular location">
    <subcellularLocation>
        <location evidence="4">Peroxisome membrane</location>
    </subcellularLocation>
</comment>
<organism evidence="6">
    <name type="scientific">Bigelowiella natans</name>
    <name type="common">Pedinomonas minutissima</name>
    <name type="synonym">Chlorarachnion sp. (strain CCMP621)</name>
    <dbReference type="NCBI Taxonomy" id="227086"/>
    <lineage>
        <taxon>Eukaryota</taxon>
        <taxon>Sar</taxon>
        <taxon>Rhizaria</taxon>
        <taxon>Cercozoa</taxon>
        <taxon>Chlorarachniophyceae</taxon>
        <taxon>Bigelowiella</taxon>
    </lineage>
</organism>
<evidence type="ECO:0000313" key="6">
    <source>
        <dbReference type="EMBL" id="CAD9579349.1"/>
    </source>
</evidence>
<keyword evidence="2 5" id="KW-0472">Membrane</keyword>
<evidence type="ECO:0000256" key="2">
    <source>
        <dbReference type="ARBA" id="ARBA00023136"/>
    </source>
</evidence>
<keyword evidence="5" id="KW-1133">Transmembrane helix</keyword>
<dbReference type="Pfam" id="PF05648">
    <property type="entry name" value="PEX11"/>
    <property type="match status" value="1"/>
</dbReference>
<keyword evidence="1" id="KW-0962">Peroxisome biogenesis</keyword>
<accession>A0A6T7AX95</accession>
<dbReference type="PANTHER" id="PTHR12652">
    <property type="entry name" value="PEROXISOMAL BIOGENESIS FACTOR 11"/>
    <property type="match status" value="1"/>
</dbReference>